<feature type="compositionally biased region" description="Basic and acidic residues" evidence="1">
    <location>
        <begin position="174"/>
        <end position="263"/>
    </location>
</feature>
<feature type="region of interest" description="Disordered" evidence="1">
    <location>
        <begin position="502"/>
        <end position="651"/>
    </location>
</feature>
<feature type="region of interest" description="Disordered" evidence="1">
    <location>
        <begin position="303"/>
        <end position="427"/>
    </location>
</feature>
<feature type="compositionally biased region" description="Basic and acidic residues" evidence="1">
    <location>
        <begin position="568"/>
        <end position="588"/>
    </location>
</feature>
<feature type="compositionally biased region" description="Basic and acidic residues" evidence="1">
    <location>
        <begin position="105"/>
        <end position="128"/>
    </location>
</feature>
<dbReference type="Proteomes" id="UP001331761">
    <property type="component" value="Unassembled WGS sequence"/>
</dbReference>
<name>A0AAN8IRH8_TRICO</name>
<gene>
    <name evidence="2" type="ORF">GCK32_001517</name>
</gene>
<dbReference type="EMBL" id="WIXE01007309">
    <property type="protein sequence ID" value="KAK5980538.1"/>
    <property type="molecule type" value="Genomic_DNA"/>
</dbReference>
<feature type="region of interest" description="Disordered" evidence="1">
    <location>
        <begin position="459"/>
        <end position="481"/>
    </location>
</feature>
<reference evidence="2 3" key="1">
    <citation type="submission" date="2019-10" db="EMBL/GenBank/DDBJ databases">
        <title>Assembly and Annotation for the nematode Trichostrongylus colubriformis.</title>
        <authorList>
            <person name="Martin J."/>
        </authorList>
    </citation>
    <scope>NUCLEOTIDE SEQUENCE [LARGE SCALE GENOMIC DNA]</scope>
    <source>
        <strain evidence="2">G859</strain>
        <tissue evidence="2">Whole worm</tissue>
    </source>
</reference>
<feature type="compositionally biased region" description="Polar residues" evidence="1">
    <location>
        <begin position="50"/>
        <end position="73"/>
    </location>
</feature>
<organism evidence="2 3">
    <name type="scientific">Trichostrongylus colubriformis</name>
    <name type="common">Black scour worm</name>
    <dbReference type="NCBI Taxonomy" id="6319"/>
    <lineage>
        <taxon>Eukaryota</taxon>
        <taxon>Metazoa</taxon>
        <taxon>Ecdysozoa</taxon>
        <taxon>Nematoda</taxon>
        <taxon>Chromadorea</taxon>
        <taxon>Rhabditida</taxon>
        <taxon>Rhabditina</taxon>
        <taxon>Rhabditomorpha</taxon>
        <taxon>Strongyloidea</taxon>
        <taxon>Trichostrongylidae</taxon>
        <taxon>Trichostrongylus</taxon>
    </lineage>
</organism>
<sequence length="651" mass="72174">METKTMLRSLINSCSSCYHNTVAQQIPVSPGMFFKNALNFVINRRKSSEENVLTNSDEAKSSLPSSDSKTTLSAEKKGSKIIGSASASKEKFSKPKTAPASPYARKKELDKSPSAEHNAKKRDSEESGKGAGRTSSDNKMERERLAQGKGSIESSGVRQGSGEKPTLGRMTPRKQIEESAKGKRGEEQPLRVSGDESAKMEKKKGEIGKKGDDNLAPKKETAESETGKRPTDGEEEIRLAKLRELVVKKKEQQGEREDREFGELAKVSKQRQSPISPKKVGSDVRVKLDLARKKALREQLQAKAVEGIKAKSVSALEEKLSSREKRKAQRKPARPPTDDAKTQSLPIAAHKSDSRIALKKKLVAGDKMSREKSTRSRREKPLREKSTRSRREKRKKATVLQAEQTQEDISRKSIRAKKASSTSMRISKLKKKLLSREVMKDGASRELPDIEIPEMYRKKIKKKPQDAAITDIKDSDDSGTDYWLYPAGKPKKDLEICEIPSEGEQNYGDGRLPPALARGPPTVKVPSAPDHQAAHIEQGPTPINKMTHVPEVYGVFDRPPQQPAPKVHGIDDRPQQQKHVSPDGHGVDHPLQQQPVPPEAYGVKDRPQQQPAALSQIRQPFQLESPKQGAANGNPTPMQLNSVNIAPRERR</sequence>
<feature type="region of interest" description="Disordered" evidence="1">
    <location>
        <begin position="49"/>
        <end position="283"/>
    </location>
</feature>
<feature type="compositionally biased region" description="Polar residues" evidence="1">
    <location>
        <begin position="631"/>
        <end position="644"/>
    </location>
</feature>
<keyword evidence="3" id="KW-1185">Reference proteome</keyword>
<dbReference type="AlphaFoldDB" id="A0AAN8IRH8"/>
<protein>
    <submittedName>
        <fullName evidence="2">Uncharacterized protein</fullName>
    </submittedName>
</protein>
<comment type="caution">
    <text evidence="2">The sequence shown here is derived from an EMBL/GenBank/DDBJ whole genome shotgun (WGS) entry which is preliminary data.</text>
</comment>
<proteinExistence type="predicted"/>
<evidence type="ECO:0000256" key="1">
    <source>
        <dbReference type="SAM" id="MobiDB-lite"/>
    </source>
</evidence>
<feature type="compositionally biased region" description="Basic and acidic residues" evidence="1">
    <location>
        <begin position="363"/>
        <end position="389"/>
    </location>
</feature>
<accession>A0AAN8IRH8</accession>
<evidence type="ECO:0000313" key="3">
    <source>
        <dbReference type="Proteomes" id="UP001331761"/>
    </source>
</evidence>
<feature type="compositionally biased region" description="Polar residues" evidence="1">
    <location>
        <begin position="608"/>
        <end position="619"/>
    </location>
</feature>
<evidence type="ECO:0000313" key="2">
    <source>
        <dbReference type="EMBL" id="KAK5980538.1"/>
    </source>
</evidence>
<feature type="compositionally biased region" description="Basic and acidic residues" evidence="1">
    <location>
        <begin position="136"/>
        <end position="146"/>
    </location>
</feature>
<feature type="compositionally biased region" description="Basic residues" evidence="1">
    <location>
        <begin position="324"/>
        <end position="333"/>
    </location>
</feature>